<reference evidence="1 2" key="1">
    <citation type="journal article" date="2010" name="Nature">
        <title>Comparative genomics reveals mobile pathogenicity chromosomes in Fusarium.</title>
        <authorList>
            <person name="Ma L.J."/>
            <person name="van der Does H.C."/>
            <person name="Borkovich K.A."/>
            <person name="Coleman J.J."/>
            <person name="Daboussi M.J."/>
            <person name="Di Pietro A."/>
            <person name="Dufresne M."/>
            <person name="Freitag M."/>
            <person name="Grabherr M."/>
            <person name="Henrissat B."/>
            <person name="Houterman P.M."/>
            <person name="Kang S."/>
            <person name="Shim W.B."/>
            <person name="Woloshuk C."/>
            <person name="Xie X."/>
            <person name="Xu J.R."/>
            <person name="Antoniw J."/>
            <person name="Baker S.E."/>
            <person name="Bluhm B.H."/>
            <person name="Breakspear A."/>
            <person name="Brown D.W."/>
            <person name="Butchko R.A."/>
            <person name="Chapman S."/>
            <person name="Coulson R."/>
            <person name="Coutinho P.M."/>
            <person name="Danchin E.G."/>
            <person name="Diener A."/>
            <person name="Gale L.R."/>
            <person name="Gardiner D.M."/>
            <person name="Goff S."/>
            <person name="Hammond-Kosack K.E."/>
            <person name="Hilburn K."/>
            <person name="Hua-Van A."/>
            <person name="Jonkers W."/>
            <person name="Kazan K."/>
            <person name="Kodira C.D."/>
            <person name="Koehrsen M."/>
            <person name="Kumar L."/>
            <person name="Lee Y.H."/>
            <person name="Li L."/>
            <person name="Manners J.M."/>
            <person name="Miranda-Saavedra D."/>
            <person name="Mukherjee M."/>
            <person name="Park G."/>
            <person name="Park J."/>
            <person name="Park S.Y."/>
            <person name="Proctor R.H."/>
            <person name="Regev A."/>
            <person name="Ruiz-Roldan M.C."/>
            <person name="Sain D."/>
            <person name="Sakthikumar S."/>
            <person name="Sykes S."/>
            <person name="Schwartz D.C."/>
            <person name="Turgeon B.G."/>
            <person name="Wapinski I."/>
            <person name="Yoder O."/>
            <person name="Young S."/>
            <person name="Zeng Q."/>
            <person name="Zhou S."/>
            <person name="Galagan J."/>
            <person name="Cuomo C.A."/>
            <person name="Kistler H.C."/>
            <person name="Rep M."/>
        </authorList>
    </citation>
    <scope>NUCLEOTIDE SEQUENCE [LARGE SCALE GENOMIC DNA]</scope>
    <source>
        <strain evidence="2">M3125 / FGSC 7600</strain>
    </source>
</reference>
<proteinExistence type="predicted"/>
<dbReference type="Proteomes" id="UP000009096">
    <property type="component" value="Chromosome 4"/>
</dbReference>
<organism evidence="1 2">
    <name type="scientific">Gibberella moniliformis (strain M3125 / FGSC 7600)</name>
    <name type="common">Maize ear and stalk rot fungus</name>
    <name type="synonym">Fusarium verticillioides</name>
    <dbReference type="NCBI Taxonomy" id="334819"/>
    <lineage>
        <taxon>Eukaryota</taxon>
        <taxon>Fungi</taxon>
        <taxon>Dikarya</taxon>
        <taxon>Ascomycota</taxon>
        <taxon>Pezizomycotina</taxon>
        <taxon>Sordariomycetes</taxon>
        <taxon>Hypocreomycetidae</taxon>
        <taxon>Hypocreales</taxon>
        <taxon>Nectriaceae</taxon>
        <taxon>Fusarium</taxon>
        <taxon>Fusarium fujikuroi species complex</taxon>
    </lineage>
</organism>
<evidence type="ECO:0000313" key="2">
    <source>
        <dbReference type="Proteomes" id="UP000009096"/>
    </source>
</evidence>
<gene>
    <name evidence="1" type="ORF">FVEG_17273</name>
</gene>
<keyword evidence="2" id="KW-1185">Reference proteome</keyword>
<dbReference type="GeneID" id="30074149"/>
<dbReference type="EMBL" id="CM000581">
    <property type="protein sequence ID" value="EWG54180.1"/>
    <property type="molecule type" value="Genomic_DNA"/>
</dbReference>
<dbReference type="VEuPathDB" id="FungiDB:FVEG_17273"/>
<dbReference type="EMBL" id="DS022260">
    <property type="protein sequence ID" value="EWG54180.1"/>
    <property type="molecule type" value="Genomic_DNA"/>
</dbReference>
<dbReference type="AlphaFoldDB" id="W7N202"/>
<sequence length="65" mass="7213">MDLTQKILVFSKYEYEECLKGPDAKKLMPIDEVPGNVEVGSIVARTIILEQVGAEPKGLSICFEE</sequence>
<protein>
    <submittedName>
        <fullName evidence="1">Uncharacterized protein</fullName>
    </submittedName>
</protein>
<dbReference type="KEGG" id="fvr:FVEG_17273"/>
<accession>W7N202</accession>
<evidence type="ECO:0000313" key="1">
    <source>
        <dbReference type="EMBL" id="EWG54180.1"/>
    </source>
</evidence>
<name>W7N202_GIBM7</name>
<dbReference type="RefSeq" id="XP_018760371.1">
    <property type="nucleotide sequence ID" value="XM_018906522.1"/>
</dbReference>